<dbReference type="AlphaFoldDB" id="A0A223I2Q9"/>
<dbReference type="Gene3D" id="3.40.1350.10">
    <property type="match status" value="1"/>
</dbReference>
<evidence type="ECO:0000256" key="1">
    <source>
        <dbReference type="ARBA" id="ARBA00006738"/>
    </source>
</evidence>
<dbReference type="EMBL" id="CP016893">
    <property type="protein sequence ID" value="AST58979.1"/>
    <property type="molecule type" value="Genomic_DNA"/>
</dbReference>
<dbReference type="NCBIfam" id="NF009154">
    <property type="entry name" value="PRK12497.3-3"/>
    <property type="match status" value="1"/>
</dbReference>
<gene>
    <name evidence="3" type="ORF">Thert_03226</name>
</gene>
<dbReference type="SUPFAM" id="SSF52980">
    <property type="entry name" value="Restriction endonuclease-like"/>
    <property type="match status" value="1"/>
</dbReference>
<dbReference type="PANTHER" id="PTHR34039">
    <property type="entry name" value="UPF0102 PROTEIN YRAN"/>
    <property type="match status" value="1"/>
</dbReference>
<evidence type="ECO:0000256" key="2">
    <source>
        <dbReference type="HAMAP-Rule" id="MF_00048"/>
    </source>
</evidence>
<dbReference type="CDD" id="cd20736">
    <property type="entry name" value="PoNe_Nuclease"/>
    <property type="match status" value="1"/>
</dbReference>
<dbReference type="NCBIfam" id="NF009150">
    <property type="entry name" value="PRK12497.1-3"/>
    <property type="match status" value="1"/>
</dbReference>
<dbReference type="InterPro" id="IPR003509">
    <property type="entry name" value="UPF0102_YraN-like"/>
</dbReference>
<dbReference type="InterPro" id="IPR011335">
    <property type="entry name" value="Restrct_endonuc-II-like"/>
</dbReference>
<dbReference type="PANTHER" id="PTHR34039:SF1">
    <property type="entry name" value="UPF0102 PROTEIN YRAN"/>
    <property type="match status" value="1"/>
</dbReference>
<accession>A0A223I2Q9</accession>
<dbReference type="RefSeq" id="WP_015311657.1">
    <property type="nucleotide sequence ID" value="NZ_CP016893.1"/>
</dbReference>
<dbReference type="InterPro" id="IPR011856">
    <property type="entry name" value="tRNA_endonuc-like_dom_sf"/>
</dbReference>
<dbReference type="HAMAP" id="MF_00048">
    <property type="entry name" value="UPF0102"/>
    <property type="match status" value="1"/>
</dbReference>
<organism evidence="3 4">
    <name type="scientific">Thermoanaerobacterium thermosaccharolyticum</name>
    <name type="common">Clostridium thermosaccharolyticum</name>
    <dbReference type="NCBI Taxonomy" id="1517"/>
    <lineage>
        <taxon>Bacteria</taxon>
        <taxon>Bacillati</taxon>
        <taxon>Bacillota</taxon>
        <taxon>Clostridia</taxon>
        <taxon>Thermoanaerobacterales</taxon>
        <taxon>Thermoanaerobacteraceae</taxon>
        <taxon>Thermoanaerobacterium</taxon>
    </lineage>
</organism>
<comment type="similarity">
    <text evidence="1 2">Belongs to the UPF0102 family.</text>
</comment>
<dbReference type="Proteomes" id="UP000214975">
    <property type="component" value="Chromosome"/>
</dbReference>
<protein>
    <recommendedName>
        <fullName evidence="2">UPF0102 protein Thert_03226</fullName>
    </recommendedName>
</protein>
<dbReference type="Pfam" id="PF02021">
    <property type="entry name" value="UPF0102"/>
    <property type="match status" value="1"/>
</dbReference>
<dbReference type="GO" id="GO:0003676">
    <property type="term" value="F:nucleic acid binding"/>
    <property type="evidence" value="ECO:0007669"/>
    <property type="project" value="InterPro"/>
</dbReference>
<sequence length="122" mass="14060">MNNKILGNLGESIAEKYLLKSGYVVVSKNFRCPIGEIDIIALNKNSLIFVEVKTRTSTKFGYPKEAVNYYKKNKIIKVAETFLSYNKKYANYLSRFDVIEILIDPKTFKLNNINHIKNAFTL</sequence>
<dbReference type="NCBIfam" id="TIGR00252">
    <property type="entry name" value="YraN family protein"/>
    <property type="match status" value="1"/>
</dbReference>
<evidence type="ECO:0000313" key="3">
    <source>
        <dbReference type="EMBL" id="AST58979.1"/>
    </source>
</evidence>
<proteinExistence type="inferred from homology"/>
<name>A0A223I2Q9_THETR</name>
<reference evidence="3 4" key="1">
    <citation type="submission" date="2016-08" db="EMBL/GenBank/DDBJ databases">
        <title>A novel genetic cassette of butanologenic Thermoanaerobacterium thermosaccharolyticum that directly convert cellulose to butanol.</title>
        <authorList>
            <person name="Li T."/>
            <person name="He J."/>
        </authorList>
    </citation>
    <scope>NUCLEOTIDE SEQUENCE [LARGE SCALE GENOMIC DNA]</scope>
    <source>
        <strain evidence="3 4">TG57</strain>
    </source>
</reference>
<evidence type="ECO:0000313" key="4">
    <source>
        <dbReference type="Proteomes" id="UP000214975"/>
    </source>
</evidence>